<dbReference type="PRINTS" id="PR01042">
    <property type="entry name" value="TRNASYNTHASP"/>
</dbReference>
<evidence type="ECO:0000256" key="6">
    <source>
        <dbReference type="ARBA" id="ARBA00022741"/>
    </source>
</evidence>
<dbReference type="InterPro" id="IPR002312">
    <property type="entry name" value="Asp/Asn-tRNA-synth_IIb"/>
</dbReference>
<dbReference type="EMBL" id="PZQS01000013">
    <property type="protein sequence ID" value="PVD19608.1"/>
    <property type="molecule type" value="Genomic_DNA"/>
</dbReference>
<evidence type="ECO:0000256" key="12">
    <source>
        <dbReference type="ARBA" id="ARBA00023146"/>
    </source>
</evidence>
<comment type="subcellular location">
    <subcellularLocation>
        <location evidence="1">Golgi apparatus membrane</location>
        <topology evidence="1">Peripheral membrane protein</topology>
    </subcellularLocation>
</comment>
<dbReference type="GO" id="GO:0000139">
    <property type="term" value="C:Golgi membrane"/>
    <property type="evidence" value="ECO:0007669"/>
    <property type="project" value="UniProtKB-SubCell"/>
</dbReference>
<comment type="caution">
    <text evidence="16">The sequence shown here is derived from an EMBL/GenBank/DDBJ whole genome shotgun (WGS) entry which is preliminary data.</text>
</comment>
<evidence type="ECO:0000256" key="14">
    <source>
        <dbReference type="SAM" id="Coils"/>
    </source>
</evidence>
<proteinExistence type="inferred from homology"/>
<dbReference type="Pfam" id="PF08700">
    <property type="entry name" value="VPS51_Exo84_N"/>
    <property type="match status" value="1"/>
</dbReference>
<name>A0A2T7NEK4_POMCA</name>
<feature type="domain" description="Aminoacyl-transfer RNA synthetases class-II family profile" evidence="15">
    <location>
        <begin position="296"/>
        <end position="522"/>
    </location>
</feature>
<keyword evidence="4" id="KW-0813">Transport</keyword>
<evidence type="ECO:0000256" key="11">
    <source>
        <dbReference type="ARBA" id="ARBA00023136"/>
    </source>
</evidence>
<dbReference type="InterPro" id="IPR045864">
    <property type="entry name" value="aa-tRNA-synth_II/BPL/LPL"/>
</dbReference>
<dbReference type="Pfam" id="PF00152">
    <property type="entry name" value="tRNA-synt_2"/>
    <property type="match status" value="1"/>
</dbReference>
<keyword evidence="14" id="KW-0175">Coiled coil</keyword>
<dbReference type="GO" id="GO:0006891">
    <property type="term" value="P:intra-Golgi vesicle-mediated transport"/>
    <property type="evidence" value="ECO:0007669"/>
    <property type="project" value="InterPro"/>
</dbReference>
<evidence type="ECO:0000256" key="4">
    <source>
        <dbReference type="ARBA" id="ARBA00022448"/>
    </source>
</evidence>
<keyword evidence="5" id="KW-0436">Ligase</keyword>
<keyword evidence="10" id="KW-0333">Golgi apparatus</keyword>
<comment type="similarity">
    <text evidence="2">Belongs to the COG1 family.</text>
</comment>
<dbReference type="GO" id="GO:0005524">
    <property type="term" value="F:ATP binding"/>
    <property type="evidence" value="ECO:0007669"/>
    <property type="project" value="UniProtKB-KW"/>
</dbReference>
<dbReference type="GO" id="GO:0006418">
    <property type="term" value="P:tRNA aminoacylation for protein translation"/>
    <property type="evidence" value="ECO:0007669"/>
    <property type="project" value="InterPro"/>
</dbReference>
<evidence type="ECO:0000313" key="16">
    <source>
        <dbReference type="EMBL" id="PVD19608.1"/>
    </source>
</evidence>
<dbReference type="InterPro" id="IPR004364">
    <property type="entry name" value="Aa-tRNA-synt_II"/>
</dbReference>
<evidence type="ECO:0000259" key="15">
    <source>
        <dbReference type="PROSITE" id="PS50862"/>
    </source>
</evidence>
<dbReference type="InterPro" id="IPR012340">
    <property type="entry name" value="NA-bd_OB-fold"/>
</dbReference>
<dbReference type="GO" id="GO:0015031">
    <property type="term" value="P:protein transport"/>
    <property type="evidence" value="ECO:0007669"/>
    <property type="project" value="UniProtKB-KW"/>
</dbReference>
<dbReference type="InterPro" id="IPR033370">
    <property type="entry name" value="COG1"/>
</dbReference>
<dbReference type="GO" id="GO:0004812">
    <property type="term" value="F:aminoacyl-tRNA ligase activity"/>
    <property type="evidence" value="ECO:0007669"/>
    <property type="project" value="UniProtKB-KW"/>
</dbReference>
<dbReference type="Gene3D" id="2.40.50.140">
    <property type="entry name" value="Nucleic acid-binding proteins"/>
    <property type="match status" value="1"/>
</dbReference>
<keyword evidence="9" id="KW-0653">Protein transport</keyword>
<evidence type="ECO:0000256" key="2">
    <source>
        <dbReference type="ARBA" id="ARBA00006653"/>
    </source>
</evidence>
<keyword evidence="11" id="KW-0472">Membrane</keyword>
<evidence type="ECO:0000256" key="8">
    <source>
        <dbReference type="ARBA" id="ARBA00022917"/>
    </source>
</evidence>
<keyword evidence="8" id="KW-0648">Protein biosynthesis</keyword>
<dbReference type="FunFam" id="2.40.50.140:FF:000151">
    <property type="entry name" value="Asparagine--tRNA ligase, cytoplasmic"/>
    <property type="match status" value="1"/>
</dbReference>
<dbReference type="Proteomes" id="UP000245119">
    <property type="component" value="Linkage Group LG13"/>
</dbReference>
<dbReference type="STRING" id="400727.A0A2T7NEK4"/>
<evidence type="ECO:0000256" key="9">
    <source>
        <dbReference type="ARBA" id="ARBA00022927"/>
    </source>
</evidence>
<feature type="coiled-coil region" evidence="14">
    <location>
        <begin position="86"/>
        <end position="116"/>
    </location>
</feature>
<dbReference type="InterPro" id="IPR004365">
    <property type="entry name" value="NA-bd_OB_tRNA"/>
</dbReference>
<gene>
    <name evidence="16" type="ORF">C0Q70_20098</name>
</gene>
<sequence length="1494" mass="169950">MTEVEKGMDALTVAEIYTSEAKGCDESGDGSKQKPFKTVLQAMRKAVKEPFPPIYVDGKEGEFDLVAKSQLKKVHKIWQREQYKKIDAEVKAAEDADRREKNLEEAKKTVIELDNSLPAPKKIKIRDTVKNREVRVQIFGWVHRCRRQGKNLMFVILRDGTGFLQCVMADKLCQTYDALVLATESAIAVYGTISELPEGKSAPDNHEMKVDYWEVIGAAPSGGADNLLNEEAHPDVQLDNRHMMIRGENTAKVLKMRSVIIQCFRDHFFNRGYFEAYLTQSSQLYLETALPALGDVFCMAQSYRAERSRTRRHLAEYTHCEAECPFITFEDLLDKIEDLVCDVTERIISSPFASIVYDLHPGFKAPKRPFKRMNYTDAIQWLKDNNVTKDDGTFYEFGDDIPEAPERKMTDTINEPILLCRFPAEIKSFYMPRCKEDKRLTESVDLLMPNVGEIVGGSMRIWDEAQLTEGFKREGIDPTPYYWYIDQRKYGSCPHGGYGLGVERFMCWILDRYHIRDVCLYPRFLDRCLLKGDMLDTNSLFEKHTIEEIRNTEKKTRAEIEKKKEDLRMMVGERYRDLIEAADTITAMKTSVENVMKSITHMEELCQNLHQKHMIKGASYQQPMKSDNSRKQQEANFFGVAAQIKFLLDMPEKIWSSVESGDYLASTQLYLLARHVNTSLHLDSQHSAKVLSWFPVLTRQWAAISHFRSTILQGCRTLLTDTEATYSDEKMAQILCSVLLLDDSNPRQVFNEFLLARTKALQQTLHWGQQANVKDQVCGVIRLLKSTIRQIHAVFYNPGSGTSPQEGDSYNLLQKTLASVVNTDALSQFFGLDDVQGSLSMKYVPKSVKDFRPALRTPAMSISVETLQGNCQQWINTCLQDVQAGVTKLLNYVSSVKRLADIRDDVWNILSEEGNTEHWDVMCRRVVNKPLHLWQEFLQPLFLNRVKALIQCQLDSTAEMTKRSMSKIMMEMASSVKTSQMIYEEDLGQFLWSEGAGDVQMNFVWQPAASRCITDSGGLAYKARAFTPAVQRLCQSVDGKLKAMLEDNQLYVQPSEDTSKEPSTAGPFDRYSDAQDILRFCQDASASCIQQIVDYLMEQLSLWETALRDIPDATTQIITEHKILFVARTCGALSELTPHLQKCFLGVTEHQRNETGIRKSRSMQKSPGSQEWQAVVQKMEQCRAKSYKIWIDHTVNSITKTFTEEVTSTHHNSVIEKSTRWEDVDIMEETEEGRKLSSKIHVPMQASWHVHSTLFHLCQQLNRVGSHAFPRSVVREILLKILQGMLMAYEKLLTVRKKGSKSELPLSQQAALQTLFNVKYIMSMIPWRDDSEASKVWQQRCQVIVEGLEEHVDPFDLDVFSPYMQANLMKATQRSAVLLGNLSMLDKHAITGSGRPPIGGQEQHNILPLTTCSARFPLLPLGSQPSRPSLQQTVLSQTISRSIESLGANTLTSVVEATLPKTSSQSDLSSSFYDKLDRLGSMGSRLFSNIGGKS</sequence>
<evidence type="ECO:0000313" key="17">
    <source>
        <dbReference type="Proteomes" id="UP000245119"/>
    </source>
</evidence>
<dbReference type="Pfam" id="PF20917">
    <property type="entry name" value="AsnRS_N"/>
    <property type="match status" value="1"/>
</dbReference>
<keyword evidence="6" id="KW-0547">Nucleotide-binding</keyword>
<dbReference type="InterPro" id="IPR048952">
    <property type="entry name" value="AsnRS_N"/>
</dbReference>
<dbReference type="PANTHER" id="PTHR31658:SF0">
    <property type="entry name" value="CONSERVED OLIGOMERIC GOLGI COMPLEX SUBUNIT 1"/>
    <property type="match status" value="1"/>
</dbReference>
<keyword evidence="7" id="KW-0067">ATP-binding</keyword>
<dbReference type="Gene3D" id="3.30.930.10">
    <property type="entry name" value="Bira Bifunctional Protein, Domain 2"/>
    <property type="match status" value="1"/>
</dbReference>
<evidence type="ECO:0000256" key="3">
    <source>
        <dbReference type="ARBA" id="ARBA00020978"/>
    </source>
</evidence>
<evidence type="ECO:0000256" key="5">
    <source>
        <dbReference type="ARBA" id="ARBA00022598"/>
    </source>
</evidence>
<evidence type="ECO:0000256" key="7">
    <source>
        <dbReference type="ARBA" id="ARBA00022840"/>
    </source>
</evidence>
<reference evidence="16 17" key="1">
    <citation type="submission" date="2018-04" db="EMBL/GenBank/DDBJ databases">
        <title>The genome of golden apple snail Pomacea canaliculata provides insight into stress tolerance and invasive adaptation.</title>
        <authorList>
            <person name="Liu C."/>
            <person name="Liu B."/>
            <person name="Ren Y."/>
            <person name="Zhang Y."/>
            <person name="Wang H."/>
            <person name="Li S."/>
            <person name="Jiang F."/>
            <person name="Yin L."/>
            <person name="Zhang G."/>
            <person name="Qian W."/>
            <person name="Fan W."/>
        </authorList>
    </citation>
    <scope>NUCLEOTIDE SEQUENCE [LARGE SCALE GENOMIC DNA]</scope>
    <source>
        <strain evidence="16">SZHN2017</strain>
        <tissue evidence="16">Muscle</tissue>
    </source>
</reference>
<keyword evidence="17" id="KW-1185">Reference proteome</keyword>
<organism evidence="16 17">
    <name type="scientific">Pomacea canaliculata</name>
    <name type="common">Golden apple snail</name>
    <dbReference type="NCBI Taxonomy" id="400727"/>
    <lineage>
        <taxon>Eukaryota</taxon>
        <taxon>Metazoa</taxon>
        <taxon>Spiralia</taxon>
        <taxon>Lophotrochozoa</taxon>
        <taxon>Mollusca</taxon>
        <taxon>Gastropoda</taxon>
        <taxon>Caenogastropoda</taxon>
        <taxon>Architaenioglossa</taxon>
        <taxon>Ampullarioidea</taxon>
        <taxon>Ampullariidae</taxon>
        <taxon>Pomacea</taxon>
    </lineage>
</organism>
<dbReference type="PROSITE" id="PS50862">
    <property type="entry name" value="AA_TRNA_LIGASE_II"/>
    <property type="match status" value="1"/>
</dbReference>
<dbReference type="CDD" id="cd04323">
    <property type="entry name" value="AsnRS_cyto_like_N"/>
    <property type="match status" value="1"/>
</dbReference>
<evidence type="ECO:0000256" key="1">
    <source>
        <dbReference type="ARBA" id="ARBA00004395"/>
    </source>
</evidence>
<dbReference type="InterPro" id="IPR006195">
    <property type="entry name" value="aa-tRNA-synth_II"/>
</dbReference>
<dbReference type="Pfam" id="PF01336">
    <property type="entry name" value="tRNA_anti-codon"/>
    <property type="match status" value="1"/>
</dbReference>
<accession>A0A2T7NEK4</accession>
<dbReference type="GO" id="GO:0003676">
    <property type="term" value="F:nucleic acid binding"/>
    <property type="evidence" value="ECO:0007669"/>
    <property type="project" value="InterPro"/>
</dbReference>
<dbReference type="PANTHER" id="PTHR31658">
    <property type="entry name" value="CONSERVED OLIGOMERIC GOLGI COMPLEX SUBUNIT 1"/>
    <property type="match status" value="1"/>
</dbReference>
<dbReference type="SUPFAM" id="SSF50249">
    <property type="entry name" value="Nucleic acid-binding proteins"/>
    <property type="match status" value="1"/>
</dbReference>
<evidence type="ECO:0000256" key="13">
    <source>
        <dbReference type="ARBA" id="ARBA00039867"/>
    </source>
</evidence>
<protein>
    <recommendedName>
        <fullName evidence="13">Asparagine--tRNA ligase, cytoplasmic</fullName>
    </recommendedName>
    <alternativeName>
        <fullName evidence="3">Conserved oligomeric Golgi complex subunit 1</fullName>
    </alternativeName>
</protein>
<keyword evidence="12" id="KW-0030">Aminoacyl-tRNA synthetase</keyword>
<dbReference type="OrthoDB" id="46189at2759"/>
<dbReference type="GO" id="GO:0017119">
    <property type="term" value="C:Golgi transport complex"/>
    <property type="evidence" value="ECO:0007669"/>
    <property type="project" value="InterPro"/>
</dbReference>
<evidence type="ECO:0000256" key="10">
    <source>
        <dbReference type="ARBA" id="ARBA00023034"/>
    </source>
</evidence>
<dbReference type="SUPFAM" id="SSF55681">
    <property type="entry name" value="Class II aaRS and biotin synthetases"/>
    <property type="match status" value="1"/>
</dbReference>
<dbReference type="Gene3D" id="3.30.1910.20">
    <property type="entry name" value="asparaginyl-tRNA synthetase, N-terminal domain"/>
    <property type="match status" value="1"/>
</dbReference>